<proteinExistence type="predicted"/>
<protein>
    <submittedName>
        <fullName evidence="1">Uncharacterized protein</fullName>
    </submittedName>
</protein>
<keyword evidence="2" id="KW-1185">Reference proteome</keyword>
<dbReference type="HOGENOM" id="CLU_031314_1_1_1"/>
<feature type="non-terminal residue" evidence="1">
    <location>
        <position position="1"/>
    </location>
</feature>
<dbReference type="STRING" id="685588.A0A067TCD8"/>
<organism evidence="1 2">
    <name type="scientific">Galerina marginata (strain CBS 339.88)</name>
    <dbReference type="NCBI Taxonomy" id="685588"/>
    <lineage>
        <taxon>Eukaryota</taxon>
        <taxon>Fungi</taxon>
        <taxon>Dikarya</taxon>
        <taxon>Basidiomycota</taxon>
        <taxon>Agaricomycotina</taxon>
        <taxon>Agaricomycetes</taxon>
        <taxon>Agaricomycetidae</taxon>
        <taxon>Agaricales</taxon>
        <taxon>Agaricineae</taxon>
        <taxon>Strophariaceae</taxon>
        <taxon>Galerina</taxon>
    </lineage>
</organism>
<reference evidence="2" key="1">
    <citation type="journal article" date="2014" name="Proc. Natl. Acad. Sci. U.S.A.">
        <title>Extensive sampling of basidiomycete genomes demonstrates inadequacy of the white-rot/brown-rot paradigm for wood decay fungi.</title>
        <authorList>
            <person name="Riley R."/>
            <person name="Salamov A.A."/>
            <person name="Brown D.W."/>
            <person name="Nagy L.G."/>
            <person name="Floudas D."/>
            <person name="Held B.W."/>
            <person name="Levasseur A."/>
            <person name="Lombard V."/>
            <person name="Morin E."/>
            <person name="Otillar R."/>
            <person name="Lindquist E.A."/>
            <person name="Sun H."/>
            <person name="LaButti K.M."/>
            <person name="Schmutz J."/>
            <person name="Jabbour D."/>
            <person name="Luo H."/>
            <person name="Baker S.E."/>
            <person name="Pisabarro A.G."/>
            <person name="Walton J.D."/>
            <person name="Blanchette R.A."/>
            <person name="Henrissat B."/>
            <person name="Martin F."/>
            <person name="Cullen D."/>
            <person name="Hibbett D.S."/>
            <person name="Grigoriev I.V."/>
        </authorList>
    </citation>
    <scope>NUCLEOTIDE SEQUENCE [LARGE SCALE GENOMIC DNA]</scope>
    <source>
        <strain evidence="2">CBS 339.88</strain>
    </source>
</reference>
<feature type="non-terminal residue" evidence="1">
    <location>
        <position position="65"/>
    </location>
</feature>
<evidence type="ECO:0000313" key="2">
    <source>
        <dbReference type="Proteomes" id="UP000027222"/>
    </source>
</evidence>
<dbReference type="EMBL" id="KL142378">
    <property type="protein sequence ID" value="KDR76663.1"/>
    <property type="molecule type" value="Genomic_DNA"/>
</dbReference>
<dbReference type="Proteomes" id="UP000027222">
    <property type="component" value="Unassembled WGS sequence"/>
</dbReference>
<evidence type="ECO:0000313" key="1">
    <source>
        <dbReference type="EMBL" id="KDR76663.1"/>
    </source>
</evidence>
<dbReference type="Gene3D" id="3.60.130.30">
    <property type="match status" value="1"/>
</dbReference>
<accession>A0A067TCD8</accession>
<sequence length="65" mass="6981">TACFKHTDFLNLVRVAVTVFGDFDRIKGGHFVLWDLGLVVEFPPGSTILSPSAVIAHSNVPVSKG</sequence>
<dbReference type="AlphaFoldDB" id="A0A067TCD8"/>
<name>A0A067TCD8_GALM3</name>
<dbReference type="OrthoDB" id="3202607at2759"/>
<gene>
    <name evidence="1" type="ORF">GALMADRAFT_43935</name>
</gene>